<evidence type="ECO:0000313" key="8">
    <source>
        <dbReference type="Proteomes" id="UP001595999"/>
    </source>
</evidence>
<feature type="coiled-coil region" evidence="4">
    <location>
        <begin position="337"/>
        <end position="371"/>
    </location>
</feature>
<comment type="similarity">
    <text evidence="2">Belongs to the methyl-accepting chemotaxis (MCP) protein family.</text>
</comment>
<keyword evidence="5" id="KW-0472">Membrane</keyword>
<evidence type="ECO:0000313" key="7">
    <source>
        <dbReference type="EMBL" id="MFC4488191.1"/>
    </source>
</evidence>
<protein>
    <submittedName>
        <fullName evidence="7">Methyl-accepting chemotaxis protein</fullName>
    </submittedName>
</protein>
<dbReference type="EMBL" id="JBHSEK010000001">
    <property type="protein sequence ID" value="MFC4488191.1"/>
    <property type="molecule type" value="Genomic_DNA"/>
</dbReference>
<evidence type="ECO:0000256" key="4">
    <source>
        <dbReference type="SAM" id="Coils"/>
    </source>
</evidence>
<proteinExistence type="inferred from homology"/>
<keyword evidence="8" id="KW-1185">Reference proteome</keyword>
<organism evidence="7 8">
    <name type="scientific">Chromobacterium aquaticum</name>
    <dbReference type="NCBI Taxonomy" id="467180"/>
    <lineage>
        <taxon>Bacteria</taxon>
        <taxon>Pseudomonadati</taxon>
        <taxon>Pseudomonadota</taxon>
        <taxon>Betaproteobacteria</taxon>
        <taxon>Neisseriales</taxon>
        <taxon>Chromobacteriaceae</taxon>
        <taxon>Chromobacterium</taxon>
    </lineage>
</organism>
<keyword evidence="3" id="KW-0807">Transducer</keyword>
<name>A0ABV8ZND4_9NEIS</name>
<keyword evidence="1" id="KW-0145">Chemotaxis</keyword>
<keyword evidence="4" id="KW-0175">Coiled coil</keyword>
<sequence length="521" mass="56741">MSSPHAQPSFGLTVSRQLKLGFGALLLLLLSLIGAGLYGLEAYHRQLDDITQVYGRHARISDRMYGQIQEMRIGYRSLIIVSTRRDIDAWRERYLSARGRYLELEQRLADGIARQQAPGRAGLQQALRRLQNRRVEAFVQLDLAMRQASANQKYEARKVLGRATPDFLAALRQLQTETHALRQQAAQRAEQRCRELTALLRALAGGSLLSGLLLAWTIHRQLWRVLGAEPEALAQRMRDMAAGRLWQESEPAPGARRSVDGILRHSCRHLSAILHEVSHSAGQLADSAREIRATAEALAQNSWEAALSVDTTANGCTQMNAVSQRNLAQAEQTNAAAHQAANQVADSKQAVQTLEQALEQISARIQIVEDIAYQTNLLALNAAIEAATAGPHGRGFAVVAGDVRKLAERSQHAARDIGDLTRHGQREASQTARALCGILERSAATAELVAGISSASQEQARGVAQVSDTMGSLGSVSQRNTSSSEALAATAAEVDKQAERLRRQIAYFAIERPDAGAPNPP</sequence>
<evidence type="ECO:0000259" key="6">
    <source>
        <dbReference type="PROSITE" id="PS50111"/>
    </source>
</evidence>
<dbReference type="RefSeq" id="WP_378123768.1">
    <property type="nucleotide sequence ID" value="NZ_JBHSEK010000001.1"/>
</dbReference>
<dbReference type="Pfam" id="PF00015">
    <property type="entry name" value="MCPsignal"/>
    <property type="match status" value="1"/>
</dbReference>
<dbReference type="InterPro" id="IPR051310">
    <property type="entry name" value="MCP_chemotaxis"/>
</dbReference>
<dbReference type="Gene3D" id="1.10.287.950">
    <property type="entry name" value="Methyl-accepting chemotaxis protein"/>
    <property type="match status" value="1"/>
</dbReference>
<dbReference type="PRINTS" id="PR00260">
    <property type="entry name" value="CHEMTRNSDUCR"/>
</dbReference>
<feature type="transmembrane region" description="Helical" evidence="5">
    <location>
        <begin position="20"/>
        <end position="40"/>
    </location>
</feature>
<accession>A0ABV8ZND4</accession>
<evidence type="ECO:0000256" key="1">
    <source>
        <dbReference type="ARBA" id="ARBA00022500"/>
    </source>
</evidence>
<dbReference type="PANTHER" id="PTHR43531">
    <property type="entry name" value="PROTEIN ICFG"/>
    <property type="match status" value="1"/>
</dbReference>
<feature type="transmembrane region" description="Helical" evidence="5">
    <location>
        <begin position="198"/>
        <end position="218"/>
    </location>
</feature>
<dbReference type="SUPFAM" id="SSF58104">
    <property type="entry name" value="Methyl-accepting chemotaxis protein (MCP) signaling domain"/>
    <property type="match status" value="1"/>
</dbReference>
<evidence type="ECO:0000256" key="3">
    <source>
        <dbReference type="PROSITE-ProRule" id="PRU00284"/>
    </source>
</evidence>
<dbReference type="InterPro" id="IPR004089">
    <property type="entry name" value="MCPsignal_dom"/>
</dbReference>
<dbReference type="PANTHER" id="PTHR43531:SF11">
    <property type="entry name" value="METHYL-ACCEPTING CHEMOTAXIS PROTEIN 3"/>
    <property type="match status" value="1"/>
</dbReference>
<dbReference type="PROSITE" id="PS50111">
    <property type="entry name" value="CHEMOTAXIS_TRANSDUC_2"/>
    <property type="match status" value="1"/>
</dbReference>
<evidence type="ECO:0000256" key="5">
    <source>
        <dbReference type="SAM" id="Phobius"/>
    </source>
</evidence>
<keyword evidence="5" id="KW-0812">Transmembrane</keyword>
<dbReference type="Proteomes" id="UP001595999">
    <property type="component" value="Unassembled WGS sequence"/>
</dbReference>
<reference evidence="8" key="1">
    <citation type="journal article" date="2019" name="Int. J. Syst. Evol. Microbiol.">
        <title>The Global Catalogue of Microorganisms (GCM) 10K type strain sequencing project: providing services to taxonomists for standard genome sequencing and annotation.</title>
        <authorList>
            <consortium name="The Broad Institute Genomics Platform"/>
            <consortium name="The Broad Institute Genome Sequencing Center for Infectious Disease"/>
            <person name="Wu L."/>
            <person name="Ma J."/>
        </authorList>
    </citation>
    <scope>NUCLEOTIDE SEQUENCE [LARGE SCALE GENOMIC DNA]</scope>
    <source>
        <strain evidence="8">CGMCC 4.7608</strain>
    </source>
</reference>
<keyword evidence="5" id="KW-1133">Transmembrane helix</keyword>
<evidence type="ECO:0000256" key="2">
    <source>
        <dbReference type="ARBA" id="ARBA00029447"/>
    </source>
</evidence>
<comment type="caution">
    <text evidence="7">The sequence shown here is derived from an EMBL/GenBank/DDBJ whole genome shotgun (WGS) entry which is preliminary data.</text>
</comment>
<feature type="domain" description="Methyl-accepting transducer" evidence="6">
    <location>
        <begin position="280"/>
        <end position="495"/>
    </location>
</feature>
<gene>
    <name evidence="7" type="ORF">ACFO0R_01025</name>
</gene>
<dbReference type="InterPro" id="IPR004090">
    <property type="entry name" value="Chemotax_Me-accpt_rcpt"/>
</dbReference>
<dbReference type="SMART" id="SM00283">
    <property type="entry name" value="MA"/>
    <property type="match status" value="1"/>
</dbReference>